<dbReference type="AlphaFoldDB" id="A0AAE4Z6I3"/>
<sequence length="459" mass="51333">MRRPTRFPLLVALAVAMAIEAAATPLHAQERPLGTLREQARIQQDWLEARLTRVLPRLMREHGVDMWIIPMREYNEDPVFVGLVAPTTFAARRRTIYVFCDRGPDEGVERIAIGGNSQGGLYRVVRDPDAAVGAAAGQERPAEPWGPDQWLLLPPVVEACDPPTIAVNISHEFNFSDGLTAGEWEQMQAVLPDEYRERIVRRPRLALDYLAERLPEMLPVYIEMQKIAHDIIATAFSEVAITPGVTRTQDVVWWMRQRVNELGLDTWFQPSVEVQRRGVQMSDSANPIILHGDVLHCDFGITALGLNTDTQHMGYVLRPGESEAPAGLYEALAVGNRLQDIVMAEMVPGRTGDEALRRALARMRDAGIDGTVYTHPIGDHGHGAGPLIGLWDRQGGVPGRGAVPIRPNTWYSIELQATTPVTEWEGQPVRMALEEDAYLDDDGAPRWVLRRQEKFHLVR</sequence>
<proteinExistence type="predicted"/>
<dbReference type="SUPFAM" id="SSF55920">
    <property type="entry name" value="Creatinase/aminopeptidase"/>
    <property type="match status" value="1"/>
</dbReference>
<keyword evidence="3" id="KW-0378">Hydrolase</keyword>
<organism evidence="3 4">
    <name type="scientific">Candidatus Kutchimonas denitrificans</name>
    <dbReference type="NCBI Taxonomy" id="3056748"/>
    <lineage>
        <taxon>Bacteria</taxon>
        <taxon>Pseudomonadati</taxon>
        <taxon>Gemmatimonadota</taxon>
        <taxon>Gemmatimonadia</taxon>
        <taxon>Candidatus Palauibacterales</taxon>
        <taxon>Candidatus Palauibacteraceae</taxon>
        <taxon>Candidatus Kutchimonas</taxon>
    </lineage>
</organism>
<keyword evidence="3" id="KW-0031">Aminopeptidase</keyword>
<comment type="caution">
    <text evidence="3">The sequence shown here is derived from an EMBL/GenBank/DDBJ whole genome shotgun (WGS) entry which is preliminary data.</text>
</comment>
<keyword evidence="1" id="KW-0732">Signal</keyword>
<dbReference type="EMBL" id="JAACAK010000047">
    <property type="protein sequence ID" value="NIR74664.1"/>
    <property type="molecule type" value="Genomic_DNA"/>
</dbReference>
<dbReference type="InterPro" id="IPR000994">
    <property type="entry name" value="Pept_M24"/>
</dbReference>
<protein>
    <submittedName>
        <fullName evidence="3">Aminopeptidase P family protein</fullName>
    </submittedName>
</protein>
<feature type="domain" description="Peptidase M24" evidence="2">
    <location>
        <begin position="226"/>
        <end position="418"/>
    </location>
</feature>
<feature type="signal peptide" evidence="1">
    <location>
        <begin position="1"/>
        <end position="28"/>
    </location>
</feature>
<dbReference type="Pfam" id="PF00557">
    <property type="entry name" value="Peptidase_M24"/>
    <property type="match status" value="1"/>
</dbReference>
<dbReference type="Proteomes" id="UP000702544">
    <property type="component" value="Unassembled WGS sequence"/>
</dbReference>
<keyword evidence="3" id="KW-0645">Protease</keyword>
<dbReference type="InterPro" id="IPR036005">
    <property type="entry name" value="Creatinase/aminopeptidase-like"/>
</dbReference>
<evidence type="ECO:0000313" key="3">
    <source>
        <dbReference type="EMBL" id="NIR74664.1"/>
    </source>
</evidence>
<evidence type="ECO:0000313" key="4">
    <source>
        <dbReference type="Proteomes" id="UP000702544"/>
    </source>
</evidence>
<name>A0AAE4Z6I3_9BACT</name>
<gene>
    <name evidence="3" type="ORF">GWO12_06075</name>
</gene>
<accession>A0AAE4Z6I3</accession>
<dbReference type="GO" id="GO:0004177">
    <property type="term" value="F:aminopeptidase activity"/>
    <property type="evidence" value="ECO:0007669"/>
    <property type="project" value="UniProtKB-KW"/>
</dbReference>
<dbReference type="Gene3D" id="3.90.230.10">
    <property type="entry name" value="Creatinase/methionine aminopeptidase superfamily"/>
    <property type="match status" value="1"/>
</dbReference>
<evidence type="ECO:0000256" key="1">
    <source>
        <dbReference type="SAM" id="SignalP"/>
    </source>
</evidence>
<feature type="chain" id="PRO_5042078396" evidence="1">
    <location>
        <begin position="29"/>
        <end position="459"/>
    </location>
</feature>
<evidence type="ECO:0000259" key="2">
    <source>
        <dbReference type="Pfam" id="PF00557"/>
    </source>
</evidence>
<reference evidence="3 4" key="1">
    <citation type="submission" date="2020-01" db="EMBL/GenBank/DDBJ databases">
        <title>Genomes assembled from Gulf of Kutch pelagic sediment metagenomes.</title>
        <authorList>
            <person name="Chandrashekar M."/>
            <person name="Mahajan M.S."/>
            <person name="Dave K.J."/>
            <person name="Vatsa P."/>
            <person name="Nathani N.M."/>
        </authorList>
    </citation>
    <scope>NUCLEOTIDE SEQUENCE [LARGE SCALE GENOMIC DNA]</scope>
    <source>
        <strain evidence="3">KS3-K002</strain>
    </source>
</reference>